<evidence type="ECO:0000256" key="4">
    <source>
        <dbReference type="ARBA" id="ARBA00022475"/>
    </source>
</evidence>
<feature type="domain" description="ABC transporter" evidence="11">
    <location>
        <begin position="2"/>
        <end position="236"/>
    </location>
</feature>
<dbReference type="GO" id="GO:0005524">
    <property type="term" value="F:ATP binding"/>
    <property type="evidence" value="ECO:0007669"/>
    <property type="project" value="UniProtKB-KW"/>
</dbReference>
<dbReference type="AlphaFoldDB" id="A0A089YM17"/>
<dbReference type="InterPro" id="IPR051535">
    <property type="entry name" value="Siderophore_ABC-ATPase"/>
</dbReference>
<evidence type="ECO:0000256" key="3">
    <source>
        <dbReference type="ARBA" id="ARBA00022448"/>
    </source>
</evidence>
<dbReference type="eggNOG" id="COG4604">
    <property type="taxonomic scope" value="Bacteria"/>
</dbReference>
<dbReference type="RefSeq" id="WP_043188742.1">
    <property type="nucleotide sequence ID" value="NZ_CP009533.1"/>
</dbReference>
<gene>
    <name evidence="12" type="ORF">LT40_08405</name>
</gene>
<evidence type="ECO:0000256" key="10">
    <source>
        <dbReference type="ARBA" id="ARBA00023136"/>
    </source>
</evidence>
<dbReference type="OrthoDB" id="5292475at2"/>
<keyword evidence="5" id="KW-0410">Iron transport</keyword>
<proteinExistence type="inferred from homology"/>
<comment type="similarity">
    <text evidence="2">Belongs to the ABC transporter superfamily.</text>
</comment>
<keyword evidence="9" id="KW-0406">Ion transport</keyword>
<dbReference type="SUPFAM" id="SSF52540">
    <property type="entry name" value="P-loop containing nucleoside triphosphate hydrolases"/>
    <property type="match status" value="1"/>
</dbReference>
<dbReference type="FunFam" id="3.40.50.300:FF:000134">
    <property type="entry name" value="Iron-enterobactin ABC transporter ATP-binding protein"/>
    <property type="match status" value="1"/>
</dbReference>
<name>A0A089YM17_9PSED</name>
<dbReference type="GO" id="GO:0016887">
    <property type="term" value="F:ATP hydrolysis activity"/>
    <property type="evidence" value="ECO:0007669"/>
    <property type="project" value="InterPro"/>
</dbReference>
<dbReference type="PANTHER" id="PTHR42771">
    <property type="entry name" value="IRON(3+)-HYDROXAMATE IMPORT ATP-BINDING PROTEIN FHUC"/>
    <property type="match status" value="1"/>
</dbReference>
<dbReference type="Proteomes" id="UP000029499">
    <property type="component" value="Chromosome"/>
</dbReference>
<keyword evidence="10" id="KW-0472">Membrane</keyword>
<evidence type="ECO:0000256" key="7">
    <source>
        <dbReference type="ARBA" id="ARBA00022840"/>
    </source>
</evidence>
<accession>A0A089YM17</accession>
<evidence type="ECO:0000256" key="8">
    <source>
        <dbReference type="ARBA" id="ARBA00023004"/>
    </source>
</evidence>
<dbReference type="SMART" id="SM00382">
    <property type="entry name" value="AAA"/>
    <property type="match status" value="1"/>
</dbReference>
<keyword evidence="7 12" id="KW-0067">ATP-binding</keyword>
<dbReference type="PANTHER" id="PTHR42771:SF3">
    <property type="entry name" value="PETROBACTIN IMPORT ATP-BINDING PROTEIN YCLP"/>
    <property type="match status" value="1"/>
</dbReference>
<dbReference type="Pfam" id="PF00005">
    <property type="entry name" value="ABC_tran"/>
    <property type="match status" value="1"/>
</dbReference>
<protein>
    <submittedName>
        <fullName evidence="12">Iron ABC transporter ATP-binding protein</fullName>
    </submittedName>
</protein>
<keyword evidence="3" id="KW-0813">Transport</keyword>
<evidence type="ECO:0000259" key="11">
    <source>
        <dbReference type="PROSITE" id="PS50893"/>
    </source>
</evidence>
<dbReference type="PROSITE" id="PS50893">
    <property type="entry name" value="ABC_TRANSPORTER_2"/>
    <property type="match status" value="1"/>
</dbReference>
<dbReference type="GO" id="GO:0005886">
    <property type="term" value="C:plasma membrane"/>
    <property type="evidence" value="ECO:0007669"/>
    <property type="project" value="UniProtKB-SubCell"/>
</dbReference>
<dbReference type="STRING" id="216142.LT40_08405"/>
<dbReference type="EMBL" id="CP009533">
    <property type="protein sequence ID" value="AIS17418.1"/>
    <property type="molecule type" value="Genomic_DNA"/>
</dbReference>
<comment type="subcellular location">
    <subcellularLocation>
        <location evidence="1">Cell membrane</location>
        <topology evidence="1">Peripheral membrane protein</topology>
    </subcellularLocation>
</comment>
<dbReference type="CDD" id="cd03214">
    <property type="entry name" value="ABC_Iron-Siderophores_B12_Hemin"/>
    <property type="match status" value="1"/>
</dbReference>
<dbReference type="Gene3D" id="3.40.50.300">
    <property type="entry name" value="P-loop containing nucleotide triphosphate hydrolases"/>
    <property type="match status" value="1"/>
</dbReference>
<dbReference type="HOGENOM" id="CLU_000604_1_11_6"/>
<evidence type="ECO:0000256" key="9">
    <source>
        <dbReference type="ARBA" id="ARBA00023065"/>
    </source>
</evidence>
<keyword evidence="13" id="KW-1185">Reference proteome</keyword>
<dbReference type="KEGG" id="prh:LT40_08405"/>
<evidence type="ECO:0000256" key="6">
    <source>
        <dbReference type="ARBA" id="ARBA00022741"/>
    </source>
</evidence>
<dbReference type="InterPro" id="IPR017871">
    <property type="entry name" value="ABC_transporter-like_CS"/>
</dbReference>
<dbReference type="InterPro" id="IPR027417">
    <property type="entry name" value="P-loop_NTPase"/>
</dbReference>
<evidence type="ECO:0000256" key="1">
    <source>
        <dbReference type="ARBA" id="ARBA00004202"/>
    </source>
</evidence>
<dbReference type="InterPro" id="IPR003439">
    <property type="entry name" value="ABC_transporter-like_ATP-bd"/>
</dbReference>
<keyword evidence="4" id="KW-1003">Cell membrane</keyword>
<evidence type="ECO:0000313" key="13">
    <source>
        <dbReference type="Proteomes" id="UP000029499"/>
    </source>
</evidence>
<evidence type="ECO:0000256" key="5">
    <source>
        <dbReference type="ARBA" id="ARBA00022496"/>
    </source>
</evidence>
<dbReference type="GO" id="GO:0006826">
    <property type="term" value="P:iron ion transport"/>
    <property type="evidence" value="ECO:0007669"/>
    <property type="project" value="UniProtKB-KW"/>
</dbReference>
<evidence type="ECO:0000313" key="12">
    <source>
        <dbReference type="EMBL" id="AIS17418.1"/>
    </source>
</evidence>
<keyword evidence="8" id="KW-0408">Iron</keyword>
<dbReference type="InterPro" id="IPR003593">
    <property type="entry name" value="AAA+_ATPase"/>
</dbReference>
<sequence length="260" mass="28569">MIALSNVHKSYGNTPVLNDVSVQFPSGKVTSLIGPNGAGKTTLLMLIARLQTPSRGTVTLAGRDSAGIPVREYAKQVATLRQTQAFTLRLTVEELVAFGRFPYSQGNLTAADHEAIDQAMGFLALQPLRACYIDELSGGQRQMAFLAMTIAQQTDYLLLDEPLNNLDMKHAVMIMGALRRLCDEQGRTVILVVHDINFAANYSDHIVAMKHGAVHSQGAVAQVVTETCLRDLYELDFEILRSERGFVCNYFNPSPSREPI</sequence>
<keyword evidence="6" id="KW-0547">Nucleotide-binding</keyword>
<dbReference type="PROSITE" id="PS00211">
    <property type="entry name" value="ABC_TRANSPORTER_1"/>
    <property type="match status" value="1"/>
</dbReference>
<evidence type="ECO:0000256" key="2">
    <source>
        <dbReference type="ARBA" id="ARBA00005417"/>
    </source>
</evidence>
<reference evidence="12 13" key="1">
    <citation type="journal article" date="2015" name="J. Biotechnol.">
        <title>Complete genome sequence of Pseudomonas rhizosphaerae IH5T (=DSM 16299T), a phosphate-solubilizing rhizobacterium for bacterial biofertilizer.</title>
        <authorList>
            <person name="Kwak Y."/>
            <person name="Jung B.K."/>
            <person name="Shin J.H."/>
        </authorList>
    </citation>
    <scope>NUCLEOTIDE SEQUENCE [LARGE SCALE GENOMIC DNA]</scope>
    <source>
        <strain evidence="12">DSM 16299</strain>
    </source>
</reference>
<organism evidence="12 13">
    <name type="scientific">Pseudomonas rhizosphaerae</name>
    <dbReference type="NCBI Taxonomy" id="216142"/>
    <lineage>
        <taxon>Bacteria</taxon>
        <taxon>Pseudomonadati</taxon>
        <taxon>Pseudomonadota</taxon>
        <taxon>Gammaproteobacteria</taxon>
        <taxon>Pseudomonadales</taxon>
        <taxon>Pseudomonadaceae</taxon>
        <taxon>Pseudomonas</taxon>
    </lineage>
</organism>